<evidence type="ECO:0000313" key="5">
    <source>
        <dbReference type="Proteomes" id="UP001501175"/>
    </source>
</evidence>
<dbReference type="Pfam" id="PF26002">
    <property type="entry name" value="Beta-barrel_AprE"/>
    <property type="match status" value="1"/>
</dbReference>
<dbReference type="PRINTS" id="PR01490">
    <property type="entry name" value="RTXTOXIND"/>
</dbReference>
<dbReference type="Gene3D" id="2.40.50.100">
    <property type="match status" value="1"/>
</dbReference>
<gene>
    <name evidence="4" type="ORF">GCM10023189_36870</name>
</gene>
<keyword evidence="1" id="KW-0175">Coiled coil</keyword>
<keyword evidence="2" id="KW-0812">Transmembrane</keyword>
<comment type="caution">
    <text evidence="4">The sequence shown here is derived from an EMBL/GenBank/DDBJ whole genome shotgun (WGS) entry which is preliminary data.</text>
</comment>
<dbReference type="InterPro" id="IPR058982">
    <property type="entry name" value="Beta-barrel_AprE"/>
</dbReference>
<evidence type="ECO:0000256" key="1">
    <source>
        <dbReference type="SAM" id="Coils"/>
    </source>
</evidence>
<dbReference type="Proteomes" id="UP001501175">
    <property type="component" value="Unassembled WGS sequence"/>
</dbReference>
<dbReference type="RefSeq" id="WP_345245709.1">
    <property type="nucleotide sequence ID" value="NZ_BAABHD010000062.1"/>
</dbReference>
<sequence>MLHPSNTFVELRSEEVQEVLSRAPKWILRWGVTVVFAVLALVFWGAWVIRYPELVKASFRLTSANAPKAVIARTDGKLTRLLVQEGQAVKAGTVLAYLESTARHDEVLKLSSELTKAWTVVGRPDNLENLHQLRLSNYHQLGELQSAYQTFEQSRIQLRAYLTNGIYSKKLALLRQEIKDLIALADNLREQCQIQAQDIQLAQEDYQIQQQLYREKVISRLDLKREGSKNIARRLPYQQTILAIISNLTAQRARQKELLELDKQVAEERDKFLQALSTLRSAADSWIMKYVLTAPVAGRVSFPITLQENQLVAVGQELVYVAPPCADYFGELQVPQQNAGKVWVGQLVLIKFAGFPYQEFGAVRGRITAIANVPLKDSVFMAKVGLPNGLNTTYGRSLTVKIGMTASAEIITNDSRLLGKLLPGSFFQQHRFTR</sequence>
<dbReference type="SUPFAM" id="SSF51230">
    <property type="entry name" value="Single hybrid motif"/>
    <property type="match status" value="1"/>
</dbReference>
<proteinExistence type="predicted"/>
<protein>
    <submittedName>
        <fullName evidence="4">HlyD family efflux transporter periplasmic adaptor subunit</fullName>
    </submittedName>
</protein>
<dbReference type="InterPro" id="IPR011053">
    <property type="entry name" value="Single_hybrid_motif"/>
</dbReference>
<evidence type="ECO:0000256" key="2">
    <source>
        <dbReference type="SAM" id="Phobius"/>
    </source>
</evidence>
<organism evidence="4 5">
    <name type="scientific">Nibrella saemangeumensis</name>
    <dbReference type="NCBI Taxonomy" id="1084526"/>
    <lineage>
        <taxon>Bacteria</taxon>
        <taxon>Pseudomonadati</taxon>
        <taxon>Bacteroidota</taxon>
        <taxon>Cytophagia</taxon>
        <taxon>Cytophagales</taxon>
        <taxon>Spirosomataceae</taxon>
        <taxon>Nibrella</taxon>
    </lineage>
</organism>
<feature type="transmembrane region" description="Helical" evidence="2">
    <location>
        <begin position="27"/>
        <end position="49"/>
    </location>
</feature>
<accession>A0ABP8N8R8</accession>
<keyword evidence="2" id="KW-0472">Membrane</keyword>
<keyword evidence="5" id="KW-1185">Reference proteome</keyword>
<dbReference type="EMBL" id="BAABHD010000062">
    <property type="protein sequence ID" value="GAA4461403.1"/>
    <property type="molecule type" value="Genomic_DNA"/>
</dbReference>
<reference evidence="5" key="1">
    <citation type="journal article" date="2019" name="Int. J. Syst. Evol. Microbiol.">
        <title>The Global Catalogue of Microorganisms (GCM) 10K type strain sequencing project: providing services to taxonomists for standard genome sequencing and annotation.</title>
        <authorList>
            <consortium name="The Broad Institute Genomics Platform"/>
            <consortium name="The Broad Institute Genome Sequencing Center for Infectious Disease"/>
            <person name="Wu L."/>
            <person name="Ma J."/>
        </authorList>
    </citation>
    <scope>NUCLEOTIDE SEQUENCE [LARGE SCALE GENOMIC DNA]</scope>
    <source>
        <strain evidence="5">JCM 17927</strain>
    </source>
</reference>
<keyword evidence="2" id="KW-1133">Transmembrane helix</keyword>
<name>A0ABP8N8R8_9BACT</name>
<dbReference type="PANTHER" id="PTHR30386:SF28">
    <property type="entry name" value="EXPORTED PROTEIN"/>
    <property type="match status" value="1"/>
</dbReference>
<dbReference type="Gene3D" id="2.40.30.170">
    <property type="match status" value="1"/>
</dbReference>
<evidence type="ECO:0000313" key="4">
    <source>
        <dbReference type="EMBL" id="GAA4461403.1"/>
    </source>
</evidence>
<dbReference type="PANTHER" id="PTHR30386">
    <property type="entry name" value="MEMBRANE FUSION SUBUNIT OF EMRAB-TOLC MULTIDRUG EFFLUX PUMP"/>
    <property type="match status" value="1"/>
</dbReference>
<dbReference type="InterPro" id="IPR050739">
    <property type="entry name" value="MFP"/>
</dbReference>
<feature type="coiled-coil region" evidence="1">
    <location>
        <begin position="171"/>
        <end position="205"/>
    </location>
</feature>
<evidence type="ECO:0000259" key="3">
    <source>
        <dbReference type="Pfam" id="PF26002"/>
    </source>
</evidence>
<feature type="domain" description="AprE-like beta-barrel" evidence="3">
    <location>
        <begin position="331"/>
        <end position="412"/>
    </location>
</feature>